<evidence type="ECO:0000313" key="2">
    <source>
        <dbReference type="EMBL" id="MCB5496056.1"/>
    </source>
</evidence>
<reference evidence="2" key="1">
    <citation type="submission" date="2021-10" db="EMBL/GenBank/DDBJ databases">
        <title>Collection of gut derived symbiotic bacterial strains cultured from healthy donors.</title>
        <authorList>
            <person name="Lin H."/>
            <person name="Littmann E."/>
            <person name="Claire K."/>
            <person name="Pamer E."/>
        </authorList>
    </citation>
    <scope>NUCLEOTIDE SEQUENCE</scope>
    <source>
        <strain evidence="2">MSK.23.4</strain>
    </source>
</reference>
<feature type="non-terminal residue" evidence="2">
    <location>
        <position position="85"/>
    </location>
</feature>
<comment type="caution">
    <text evidence="2">The sequence shown here is derived from an EMBL/GenBank/DDBJ whole genome shotgun (WGS) entry which is preliminary data.</text>
</comment>
<sequence length="85" mass="9596">RDKSVLVLAEGAFDYLSFYQENYAVLSMAGGTFSKKQTKHILQIAKNFDKVLLTFDNDKSGGQFTVSMAKKLFSYHIPFIVSRPP</sequence>
<dbReference type="Pfam" id="PF13155">
    <property type="entry name" value="Toprim_2"/>
    <property type="match status" value="1"/>
</dbReference>
<gene>
    <name evidence="2" type="ORF">LIQ10_20440</name>
</gene>
<organism evidence="2 3">
    <name type="scientific">Mediterraneibacter gnavus</name>
    <name type="common">Ruminococcus gnavus</name>
    <dbReference type="NCBI Taxonomy" id="33038"/>
    <lineage>
        <taxon>Bacteria</taxon>
        <taxon>Bacillati</taxon>
        <taxon>Bacillota</taxon>
        <taxon>Clostridia</taxon>
        <taxon>Lachnospirales</taxon>
        <taxon>Lachnospiraceae</taxon>
        <taxon>Mediterraneibacter</taxon>
    </lineage>
</organism>
<dbReference type="InterPro" id="IPR006171">
    <property type="entry name" value="TOPRIM_dom"/>
</dbReference>
<dbReference type="AlphaFoldDB" id="A0AAJ1ESL1"/>
<name>A0AAJ1ESL1_MEDGN</name>
<dbReference type="Proteomes" id="UP001297422">
    <property type="component" value="Unassembled WGS sequence"/>
</dbReference>
<evidence type="ECO:0000313" key="3">
    <source>
        <dbReference type="Proteomes" id="UP001297422"/>
    </source>
</evidence>
<feature type="non-terminal residue" evidence="2">
    <location>
        <position position="1"/>
    </location>
</feature>
<dbReference type="CDD" id="cd00188">
    <property type="entry name" value="TOPRIM"/>
    <property type="match status" value="1"/>
</dbReference>
<evidence type="ECO:0000259" key="1">
    <source>
        <dbReference type="PROSITE" id="PS50880"/>
    </source>
</evidence>
<protein>
    <submittedName>
        <fullName evidence="2">Toprim domain-containing protein</fullName>
    </submittedName>
</protein>
<dbReference type="Gene3D" id="3.40.1360.10">
    <property type="match status" value="1"/>
</dbReference>
<dbReference type="RefSeq" id="WP_226973576.1">
    <property type="nucleotide sequence ID" value="NZ_JAJBNC010000330.1"/>
</dbReference>
<proteinExistence type="predicted"/>
<dbReference type="SUPFAM" id="SSF56731">
    <property type="entry name" value="DNA primase core"/>
    <property type="match status" value="1"/>
</dbReference>
<accession>A0AAJ1ESL1</accession>
<feature type="domain" description="Toprim" evidence="1">
    <location>
        <begin position="4"/>
        <end position="85"/>
    </location>
</feature>
<dbReference type="EMBL" id="JAJBNC010000330">
    <property type="protein sequence ID" value="MCB5496056.1"/>
    <property type="molecule type" value="Genomic_DNA"/>
</dbReference>
<dbReference type="PROSITE" id="PS50880">
    <property type="entry name" value="TOPRIM"/>
    <property type="match status" value="1"/>
</dbReference>